<proteinExistence type="predicted"/>
<accession>A0ABQ6BGJ0</accession>
<name>A0ABQ6BGJ0_9BRAD</name>
<keyword evidence="2" id="KW-1185">Reference proteome</keyword>
<dbReference type="RefSeq" id="WP_284274596.1">
    <property type="nucleotide sequence ID" value="NZ_BSOW01000045.1"/>
</dbReference>
<dbReference type="Proteomes" id="UP001156905">
    <property type="component" value="Unassembled WGS sequence"/>
</dbReference>
<protein>
    <submittedName>
        <fullName evidence="1">Uncharacterized protein</fullName>
    </submittedName>
</protein>
<gene>
    <name evidence="1" type="ORF">GCM10007857_80240</name>
</gene>
<sequence length="129" mass="14275">MSAVFAKFALLPGTLISERSQAALLSADIIEIEINALNHSIRDFAPAALAFVFNNADRIFGIVDCCNKNLDYWETLLDKMTISERGGCRWTVRLLASEPSGWEDRIQFHGPKGPFELVSPNYVEDGANA</sequence>
<comment type="caution">
    <text evidence="1">The sequence shown here is derived from an EMBL/GenBank/DDBJ whole genome shotgun (WGS) entry which is preliminary data.</text>
</comment>
<evidence type="ECO:0000313" key="2">
    <source>
        <dbReference type="Proteomes" id="UP001156905"/>
    </source>
</evidence>
<dbReference type="EMBL" id="BSOW01000045">
    <property type="protein sequence ID" value="GLR91307.1"/>
    <property type="molecule type" value="Genomic_DNA"/>
</dbReference>
<organism evidence="1 2">
    <name type="scientific">Bradyrhizobium iriomotense</name>
    <dbReference type="NCBI Taxonomy" id="441950"/>
    <lineage>
        <taxon>Bacteria</taxon>
        <taxon>Pseudomonadati</taxon>
        <taxon>Pseudomonadota</taxon>
        <taxon>Alphaproteobacteria</taxon>
        <taxon>Hyphomicrobiales</taxon>
        <taxon>Nitrobacteraceae</taxon>
        <taxon>Bradyrhizobium</taxon>
    </lineage>
</organism>
<reference evidence="2" key="1">
    <citation type="journal article" date="2019" name="Int. J. Syst. Evol. Microbiol.">
        <title>The Global Catalogue of Microorganisms (GCM) 10K type strain sequencing project: providing services to taxonomists for standard genome sequencing and annotation.</title>
        <authorList>
            <consortium name="The Broad Institute Genomics Platform"/>
            <consortium name="The Broad Institute Genome Sequencing Center for Infectious Disease"/>
            <person name="Wu L."/>
            <person name="Ma J."/>
        </authorList>
    </citation>
    <scope>NUCLEOTIDE SEQUENCE [LARGE SCALE GENOMIC DNA]</scope>
    <source>
        <strain evidence="2">NBRC 102520</strain>
    </source>
</reference>
<evidence type="ECO:0000313" key="1">
    <source>
        <dbReference type="EMBL" id="GLR91307.1"/>
    </source>
</evidence>